<proteinExistence type="predicted"/>
<dbReference type="AlphaFoldDB" id="A0ABD3WFS8"/>
<organism evidence="1 2">
    <name type="scientific">Sinanodonta woodiana</name>
    <name type="common">Chinese pond mussel</name>
    <name type="synonym">Anodonta woodiana</name>
    <dbReference type="NCBI Taxonomy" id="1069815"/>
    <lineage>
        <taxon>Eukaryota</taxon>
        <taxon>Metazoa</taxon>
        <taxon>Spiralia</taxon>
        <taxon>Lophotrochozoa</taxon>
        <taxon>Mollusca</taxon>
        <taxon>Bivalvia</taxon>
        <taxon>Autobranchia</taxon>
        <taxon>Heteroconchia</taxon>
        <taxon>Palaeoheterodonta</taxon>
        <taxon>Unionida</taxon>
        <taxon>Unionoidea</taxon>
        <taxon>Unionidae</taxon>
        <taxon>Unioninae</taxon>
        <taxon>Sinanodonta</taxon>
    </lineage>
</organism>
<keyword evidence="2" id="KW-1185">Reference proteome</keyword>
<name>A0ABD3WFS8_SINWO</name>
<dbReference type="EMBL" id="JBJQND010000007">
    <property type="protein sequence ID" value="KAL3871552.1"/>
    <property type="molecule type" value="Genomic_DNA"/>
</dbReference>
<dbReference type="Proteomes" id="UP001634394">
    <property type="component" value="Unassembled WGS sequence"/>
</dbReference>
<accession>A0ABD3WFS8</accession>
<sequence>MIIIPMYEYDCWRDILKGICINTDNINIVHSTLIPSNIKFVQMLQIVVSPKLKKF</sequence>
<evidence type="ECO:0000313" key="1">
    <source>
        <dbReference type="EMBL" id="KAL3871552.1"/>
    </source>
</evidence>
<comment type="caution">
    <text evidence="1">The sequence shown here is derived from an EMBL/GenBank/DDBJ whole genome shotgun (WGS) entry which is preliminary data.</text>
</comment>
<gene>
    <name evidence="1" type="ORF">ACJMK2_039543</name>
</gene>
<feature type="non-terminal residue" evidence="1">
    <location>
        <position position="55"/>
    </location>
</feature>
<reference evidence="1 2" key="1">
    <citation type="submission" date="2024-11" db="EMBL/GenBank/DDBJ databases">
        <title>Chromosome-level genome assembly of the freshwater bivalve Anodonta woodiana.</title>
        <authorList>
            <person name="Chen X."/>
        </authorList>
    </citation>
    <scope>NUCLEOTIDE SEQUENCE [LARGE SCALE GENOMIC DNA]</scope>
    <source>
        <strain evidence="1">MN2024</strain>
        <tissue evidence="1">Gills</tissue>
    </source>
</reference>
<evidence type="ECO:0000313" key="2">
    <source>
        <dbReference type="Proteomes" id="UP001634394"/>
    </source>
</evidence>
<protein>
    <submittedName>
        <fullName evidence="1">Uncharacterized protein</fullName>
    </submittedName>
</protein>